<evidence type="ECO:0000313" key="9">
    <source>
        <dbReference type="Proteomes" id="UP000664859"/>
    </source>
</evidence>
<evidence type="ECO:0000256" key="4">
    <source>
        <dbReference type="ARBA" id="ARBA00023295"/>
    </source>
</evidence>
<keyword evidence="4 6" id="KW-0326">Glycosidase</keyword>
<evidence type="ECO:0000256" key="6">
    <source>
        <dbReference type="RuleBase" id="RU361153"/>
    </source>
</evidence>
<evidence type="ECO:0000256" key="5">
    <source>
        <dbReference type="ARBA" id="ARBA00023326"/>
    </source>
</evidence>
<keyword evidence="3" id="KW-0119">Carbohydrate metabolism</keyword>
<name>A0A835ZM96_9STRA</name>
<dbReference type="Gene3D" id="3.20.20.80">
    <property type="entry name" value="Glycosidases"/>
    <property type="match status" value="1"/>
</dbReference>
<reference evidence="8" key="1">
    <citation type="submission" date="2021-02" db="EMBL/GenBank/DDBJ databases">
        <title>First Annotated Genome of the Yellow-green Alga Tribonema minus.</title>
        <authorList>
            <person name="Mahan K.M."/>
        </authorList>
    </citation>
    <scope>NUCLEOTIDE SEQUENCE</scope>
    <source>
        <strain evidence="8">UTEX B ZZ1240</strain>
    </source>
</reference>
<feature type="domain" description="Glycoside hydrolase family 5" evidence="7">
    <location>
        <begin position="38"/>
        <end position="304"/>
    </location>
</feature>
<dbReference type="AlphaFoldDB" id="A0A835ZM96"/>
<organism evidence="8 9">
    <name type="scientific">Tribonema minus</name>
    <dbReference type="NCBI Taxonomy" id="303371"/>
    <lineage>
        <taxon>Eukaryota</taxon>
        <taxon>Sar</taxon>
        <taxon>Stramenopiles</taxon>
        <taxon>Ochrophyta</taxon>
        <taxon>PX clade</taxon>
        <taxon>Xanthophyceae</taxon>
        <taxon>Tribonematales</taxon>
        <taxon>Tribonemataceae</taxon>
        <taxon>Tribonema</taxon>
    </lineage>
</organism>
<dbReference type="PANTHER" id="PTHR31297:SF41">
    <property type="entry name" value="ENDOGLUCANASE, PUTATIVE (AFU_ORTHOLOGUE AFUA_5G01830)-RELATED"/>
    <property type="match status" value="1"/>
</dbReference>
<sequence length="334" mass="37478">MAKTATQILSEIGIGLNLGQVFESKQNSRRPDQVRPWLAAVKAKGFGHVRIPVTWYPSDACVLDDSEFVHLLDDAIQYAVKIGLTLVINAHHEKWLFDYYDGSDVFNAKFKALWSRIAYKYRAYTQQQLLFEVLNEPDGKFGIGSASTTTGCIELTRTINRVGYEGIRYVDATRIVLVQPNDAGNIWAVPRVYPTKATLPGAGADKSVGIQCHTYDHYNFCLQGGTNAFYKSVDDISADIGKRVAMLMKWHTDIGGQDTVALHLGEFGVGRLDQRQRDADIVRAYYRITSKLFRDKSICCTAWSDNGWFALTTMDASRRVTWPFGLADQILLKS</sequence>
<evidence type="ECO:0000313" key="8">
    <source>
        <dbReference type="EMBL" id="KAG5191373.1"/>
    </source>
</evidence>
<dbReference type="SUPFAM" id="SSF51445">
    <property type="entry name" value="(Trans)glycosidases"/>
    <property type="match status" value="1"/>
</dbReference>
<protein>
    <submittedName>
        <fullName evidence="8">Glycoside hydrolase superfamily</fullName>
    </submittedName>
</protein>
<dbReference type="GO" id="GO:0009986">
    <property type="term" value="C:cell surface"/>
    <property type="evidence" value="ECO:0007669"/>
    <property type="project" value="TreeGrafter"/>
</dbReference>
<dbReference type="OrthoDB" id="412536at2759"/>
<gene>
    <name evidence="8" type="ORF">JKP88DRAFT_251705</name>
</gene>
<comment type="caution">
    <text evidence="8">The sequence shown here is derived from an EMBL/GenBank/DDBJ whole genome shotgun (WGS) entry which is preliminary data.</text>
</comment>
<dbReference type="GO" id="GO:0008422">
    <property type="term" value="F:beta-glucosidase activity"/>
    <property type="evidence" value="ECO:0007669"/>
    <property type="project" value="TreeGrafter"/>
</dbReference>
<dbReference type="EMBL" id="JAFCMP010000021">
    <property type="protein sequence ID" value="KAG5191373.1"/>
    <property type="molecule type" value="Genomic_DNA"/>
</dbReference>
<dbReference type="GO" id="GO:0009251">
    <property type="term" value="P:glucan catabolic process"/>
    <property type="evidence" value="ECO:0007669"/>
    <property type="project" value="TreeGrafter"/>
</dbReference>
<proteinExistence type="inferred from homology"/>
<dbReference type="InterPro" id="IPR017853">
    <property type="entry name" value="GH"/>
</dbReference>
<comment type="similarity">
    <text evidence="1 6">Belongs to the glycosyl hydrolase 5 (cellulase A) family.</text>
</comment>
<dbReference type="InterPro" id="IPR050386">
    <property type="entry name" value="Glycosyl_hydrolase_5"/>
</dbReference>
<dbReference type="InterPro" id="IPR001547">
    <property type="entry name" value="Glyco_hydro_5"/>
</dbReference>
<keyword evidence="5" id="KW-0624">Polysaccharide degradation</keyword>
<evidence type="ECO:0000259" key="7">
    <source>
        <dbReference type="Pfam" id="PF00150"/>
    </source>
</evidence>
<evidence type="ECO:0000256" key="3">
    <source>
        <dbReference type="ARBA" id="ARBA00023277"/>
    </source>
</evidence>
<dbReference type="GO" id="GO:0005576">
    <property type="term" value="C:extracellular region"/>
    <property type="evidence" value="ECO:0007669"/>
    <property type="project" value="TreeGrafter"/>
</dbReference>
<evidence type="ECO:0000256" key="2">
    <source>
        <dbReference type="ARBA" id="ARBA00022801"/>
    </source>
</evidence>
<keyword evidence="9" id="KW-1185">Reference proteome</keyword>
<dbReference type="Pfam" id="PF00150">
    <property type="entry name" value="Cellulase"/>
    <property type="match status" value="1"/>
</dbReference>
<evidence type="ECO:0000256" key="1">
    <source>
        <dbReference type="ARBA" id="ARBA00005641"/>
    </source>
</evidence>
<keyword evidence="2 6" id="KW-0378">Hydrolase</keyword>
<dbReference type="Proteomes" id="UP000664859">
    <property type="component" value="Unassembled WGS sequence"/>
</dbReference>
<dbReference type="PANTHER" id="PTHR31297">
    <property type="entry name" value="GLUCAN ENDO-1,6-BETA-GLUCOSIDASE B"/>
    <property type="match status" value="1"/>
</dbReference>
<accession>A0A835ZM96</accession>